<accession>A0A0L6TYH9</accession>
<dbReference type="RefSeq" id="WP_050740763.1">
    <property type="nucleotide sequence ID" value="NZ_LGYO01000032.1"/>
</dbReference>
<dbReference type="EMBL" id="LGYO01000032">
    <property type="protein sequence ID" value="KNZ41324.1"/>
    <property type="molecule type" value="Genomic_DNA"/>
</dbReference>
<protein>
    <recommendedName>
        <fullName evidence="1">Solute-binding protein family 3/N-terminal domain-containing protein</fullName>
    </recommendedName>
</protein>
<organism evidence="2 3">
    <name type="scientific">Acetobacterium bakii</name>
    <dbReference type="NCBI Taxonomy" id="52689"/>
    <lineage>
        <taxon>Bacteria</taxon>
        <taxon>Bacillati</taxon>
        <taxon>Bacillota</taxon>
        <taxon>Clostridia</taxon>
        <taxon>Eubacteriales</taxon>
        <taxon>Eubacteriaceae</taxon>
        <taxon>Acetobacterium</taxon>
    </lineage>
</organism>
<keyword evidence="3" id="KW-1185">Reference proteome</keyword>
<comment type="caution">
    <text evidence="2">The sequence shown here is derived from an EMBL/GenBank/DDBJ whole genome shotgun (WGS) entry which is preliminary data.</text>
</comment>
<name>A0A0L6TYH9_9FIRM</name>
<dbReference type="AlphaFoldDB" id="A0A0L6TYH9"/>
<evidence type="ECO:0000313" key="2">
    <source>
        <dbReference type="EMBL" id="KNZ41324.1"/>
    </source>
</evidence>
<feature type="domain" description="Solute-binding protein family 3/N-terminal" evidence="1">
    <location>
        <begin position="29"/>
        <end position="75"/>
    </location>
</feature>
<reference evidence="3" key="1">
    <citation type="submission" date="2015-07" db="EMBL/GenBank/DDBJ databases">
        <title>Draft genome sequence of Acetobacterium bakii DSM 8293, a potential psychrophilic chemical producer through syngas fermentation.</title>
        <authorList>
            <person name="Song Y."/>
            <person name="Hwang S."/>
            <person name="Cho B.-K."/>
        </authorList>
    </citation>
    <scope>NUCLEOTIDE SEQUENCE [LARGE SCALE GENOMIC DNA]</scope>
    <source>
        <strain evidence="3">DSM 8239</strain>
    </source>
</reference>
<dbReference type="InterPro" id="IPR001638">
    <property type="entry name" value="Solute-binding_3/MltF_N"/>
</dbReference>
<evidence type="ECO:0000313" key="3">
    <source>
        <dbReference type="Proteomes" id="UP000036873"/>
    </source>
</evidence>
<dbReference type="OrthoDB" id="368655at2"/>
<dbReference type="Proteomes" id="UP000036873">
    <property type="component" value="Unassembled WGS sequence"/>
</dbReference>
<gene>
    <name evidence="2" type="ORF">AKG39_12635</name>
</gene>
<proteinExistence type="predicted"/>
<evidence type="ECO:0000259" key="1">
    <source>
        <dbReference type="Pfam" id="PF00497"/>
    </source>
</evidence>
<dbReference type="SUPFAM" id="SSF53850">
    <property type="entry name" value="Periplasmic binding protein-like II"/>
    <property type="match status" value="1"/>
</dbReference>
<dbReference type="STRING" id="52689.AKG39_12635"/>
<dbReference type="Gene3D" id="3.40.190.10">
    <property type="entry name" value="Periplasmic binding protein-like II"/>
    <property type="match status" value="2"/>
</dbReference>
<dbReference type="Pfam" id="PF00497">
    <property type="entry name" value="SBP_bac_3"/>
    <property type="match status" value="1"/>
</dbReference>
<sequence length="81" mass="9084">MKGRLDGLVTSKVVGTRAPIDFGVEIQPIGELLYAEDIAMAIRKEDTKLLEEVNKALKSIIEDGTYEEISNKWFGMNILEK</sequence>